<evidence type="ECO:0000313" key="2">
    <source>
        <dbReference type="EnsemblMetazoa" id="GBRI020208-PA"/>
    </source>
</evidence>
<organism evidence="2 3">
    <name type="scientific">Glossina brevipalpis</name>
    <dbReference type="NCBI Taxonomy" id="37001"/>
    <lineage>
        <taxon>Eukaryota</taxon>
        <taxon>Metazoa</taxon>
        <taxon>Ecdysozoa</taxon>
        <taxon>Arthropoda</taxon>
        <taxon>Hexapoda</taxon>
        <taxon>Insecta</taxon>
        <taxon>Pterygota</taxon>
        <taxon>Neoptera</taxon>
        <taxon>Endopterygota</taxon>
        <taxon>Diptera</taxon>
        <taxon>Brachycera</taxon>
        <taxon>Muscomorpha</taxon>
        <taxon>Hippoboscoidea</taxon>
        <taxon>Glossinidae</taxon>
        <taxon>Glossina</taxon>
    </lineage>
</organism>
<sequence>MWIERYNTVLFISTRSQKKEHRVCMRVSFNSVRVTKRKTMLNIENQNKPLKKYAAFKEMRSLFINDIIYYLVAHIFSDYTHSISIWGFLREKCR</sequence>
<name>A0A1A9WHN8_9MUSC</name>
<proteinExistence type="predicted"/>
<dbReference type="VEuPathDB" id="VectorBase:GBRI020208"/>
<keyword evidence="1" id="KW-0472">Membrane</keyword>
<keyword evidence="1" id="KW-1133">Transmembrane helix</keyword>
<dbReference type="AlphaFoldDB" id="A0A1A9WHN8"/>
<reference evidence="3" key="1">
    <citation type="submission" date="2014-03" db="EMBL/GenBank/DDBJ databases">
        <authorList>
            <person name="Aksoy S."/>
            <person name="Warren W."/>
            <person name="Wilson R.K."/>
        </authorList>
    </citation>
    <scope>NUCLEOTIDE SEQUENCE [LARGE SCALE GENOMIC DNA]</scope>
    <source>
        <strain evidence="3">IAEA</strain>
    </source>
</reference>
<evidence type="ECO:0000256" key="1">
    <source>
        <dbReference type="SAM" id="Phobius"/>
    </source>
</evidence>
<reference evidence="2" key="2">
    <citation type="submission" date="2020-05" db="UniProtKB">
        <authorList>
            <consortium name="EnsemblMetazoa"/>
        </authorList>
    </citation>
    <scope>IDENTIFICATION</scope>
    <source>
        <strain evidence="2">IAEA</strain>
    </source>
</reference>
<protein>
    <submittedName>
        <fullName evidence="2">Uncharacterized protein</fullName>
    </submittedName>
</protein>
<dbReference type="EnsemblMetazoa" id="GBRI020208-RA">
    <property type="protein sequence ID" value="GBRI020208-PA"/>
    <property type="gene ID" value="GBRI020208"/>
</dbReference>
<accession>A0A1A9WHN8</accession>
<dbReference type="Proteomes" id="UP000091820">
    <property type="component" value="Unassembled WGS sequence"/>
</dbReference>
<keyword evidence="3" id="KW-1185">Reference proteome</keyword>
<feature type="transmembrane region" description="Helical" evidence="1">
    <location>
        <begin position="67"/>
        <end position="89"/>
    </location>
</feature>
<keyword evidence="1" id="KW-0812">Transmembrane</keyword>
<evidence type="ECO:0000313" key="3">
    <source>
        <dbReference type="Proteomes" id="UP000091820"/>
    </source>
</evidence>